<dbReference type="SUPFAM" id="SSF50182">
    <property type="entry name" value="Sm-like ribonucleoproteins"/>
    <property type="match status" value="1"/>
</dbReference>
<evidence type="ECO:0000256" key="7">
    <source>
        <dbReference type="SAM" id="Phobius"/>
    </source>
</evidence>
<evidence type="ECO:0000313" key="11">
    <source>
        <dbReference type="Proteomes" id="UP001304970"/>
    </source>
</evidence>
<feature type="transmembrane region" description="Helical" evidence="7">
    <location>
        <begin position="27"/>
        <end position="45"/>
    </location>
</feature>
<name>A0AA96ZXL4_9EURY</name>
<dbReference type="Gene3D" id="3.30.70.100">
    <property type="match status" value="1"/>
</dbReference>
<dbReference type="InterPro" id="IPR023408">
    <property type="entry name" value="MscS_beta-dom_sf"/>
</dbReference>
<dbReference type="PANTHER" id="PTHR30221:SF1">
    <property type="entry name" value="SMALL-CONDUCTANCE MECHANOSENSITIVE CHANNEL"/>
    <property type="match status" value="1"/>
</dbReference>
<keyword evidence="3" id="KW-1003">Cell membrane</keyword>
<feature type="domain" description="Mechanosensitive ion channel MscS C-terminal" evidence="9">
    <location>
        <begin position="191"/>
        <end position="280"/>
    </location>
</feature>
<organism evidence="10 11">
    <name type="scientific">Methanolapillus ohkumae</name>
    <dbReference type="NCBI Taxonomy" id="3028298"/>
    <lineage>
        <taxon>Archaea</taxon>
        <taxon>Methanobacteriati</taxon>
        <taxon>Methanobacteriota</taxon>
        <taxon>Stenosarchaea group</taxon>
        <taxon>Methanomicrobia</taxon>
        <taxon>Methanosarcinales</taxon>
        <taxon>Methanosarcinaceae</taxon>
        <taxon>Methanolapillus</taxon>
    </lineage>
</organism>
<keyword evidence="11" id="KW-1185">Reference proteome</keyword>
<evidence type="ECO:0000256" key="6">
    <source>
        <dbReference type="ARBA" id="ARBA00023136"/>
    </source>
</evidence>
<evidence type="ECO:0000256" key="3">
    <source>
        <dbReference type="ARBA" id="ARBA00022475"/>
    </source>
</evidence>
<dbReference type="InterPro" id="IPR045275">
    <property type="entry name" value="MscS_archaea/bacteria_type"/>
</dbReference>
<dbReference type="InterPro" id="IPR006685">
    <property type="entry name" value="MscS_channel_2nd"/>
</dbReference>
<evidence type="ECO:0008006" key="12">
    <source>
        <dbReference type="Google" id="ProtNLM"/>
    </source>
</evidence>
<feature type="transmembrane region" description="Helical" evidence="7">
    <location>
        <begin position="94"/>
        <end position="114"/>
    </location>
</feature>
<protein>
    <recommendedName>
        <fullName evidence="12">Mechanosensitive ion channel family protein</fullName>
    </recommendedName>
</protein>
<evidence type="ECO:0000256" key="5">
    <source>
        <dbReference type="ARBA" id="ARBA00022989"/>
    </source>
</evidence>
<dbReference type="InterPro" id="IPR011014">
    <property type="entry name" value="MscS_channel_TM-2"/>
</dbReference>
<dbReference type="Gene3D" id="2.30.30.60">
    <property type="match status" value="1"/>
</dbReference>
<dbReference type="EMBL" id="CP131061">
    <property type="protein sequence ID" value="WNY27187.1"/>
    <property type="molecule type" value="Genomic_DNA"/>
</dbReference>
<evidence type="ECO:0000259" key="9">
    <source>
        <dbReference type="Pfam" id="PF21082"/>
    </source>
</evidence>
<dbReference type="SUPFAM" id="SSF82861">
    <property type="entry name" value="Mechanosensitive channel protein MscS (YggB), transmembrane region"/>
    <property type="match status" value="1"/>
</dbReference>
<keyword evidence="4 7" id="KW-0812">Transmembrane</keyword>
<dbReference type="SUPFAM" id="SSF82689">
    <property type="entry name" value="Mechanosensitive channel protein MscS (YggB), C-terminal domain"/>
    <property type="match status" value="1"/>
</dbReference>
<evidence type="ECO:0000256" key="4">
    <source>
        <dbReference type="ARBA" id="ARBA00022692"/>
    </source>
</evidence>
<dbReference type="Pfam" id="PF00924">
    <property type="entry name" value="MS_channel_2nd"/>
    <property type="match status" value="1"/>
</dbReference>
<keyword evidence="6 7" id="KW-0472">Membrane</keyword>
<dbReference type="PANTHER" id="PTHR30221">
    <property type="entry name" value="SMALL-CONDUCTANCE MECHANOSENSITIVE CHANNEL"/>
    <property type="match status" value="1"/>
</dbReference>
<comment type="subcellular location">
    <subcellularLocation>
        <location evidence="1">Cell membrane</location>
        <topology evidence="1">Multi-pass membrane protein</topology>
    </subcellularLocation>
</comment>
<dbReference type="InterPro" id="IPR049278">
    <property type="entry name" value="MS_channel_C"/>
</dbReference>
<feature type="transmembrane region" description="Helical" evidence="7">
    <location>
        <begin position="66"/>
        <end position="88"/>
    </location>
</feature>
<dbReference type="RefSeq" id="WP_338097167.1">
    <property type="nucleotide sequence ID" value="NZ_CP131061.1"/>
</dbReference>
<dbReference type="InterPro" id="IPR011066">
    <property type="entry name" value="MscS_channel_C_sf"/>
</dbReference>
<dbReference type="GO" id="GO:0005886">
    <property type="term" value="C:plasma membrane"/>
    <property type="evidence" value="ECO:0007669"/>
    <property type="project" value="UniProtKB-SubCell"/>
</dbReference>
<dbReference type="GO" id="GO:0008381">
    <property type="term" value="F:mechanosensitive monoatomic ion channel activity"/>
    <property type="evidence" value="ECO:0007669"/>
    <property type="project" value="InterPro"/>
</dbReference>
<sequence length="317" mass="35839">MIENTLNSLYIVLVNTSNAVLDNLGTVFYILVILILTAVVARFVGKKFQSYSESVEKSMKMDVTRFTMFRHVIVGSIYLAGIVLVLYTVPPLRAFSSTILVGAGVIGIVIGIAAQDTFGNIISGIALTFFQPFRVGDLITTDNVYGEVIDINLRQTTIKTSDNRLVIIPNSVLNKATVTNWTFDDRSIRWVVPVQISYESDVDLARKIMTEEARKNKYVMSPELVFRMHPEVTEDVRVRMTGLAESGINLSLDFWVADRDDAYSAECAIREGIKKRFDDEPKITIPYPHMMIISDDSQRMRFLKKNQTDEERDENSN</sequence>
<keyword evidence="5 7" id="KW-1133">Transmembrane helix</keyword>
<proteinExistence type="inferred from homology"/>
<dbReference type="GeneID" id="89228397"/>
<evidence type="ECO:0000256" key="1">
    <source>
        <dbReference type="ARBA" id="ARBA00004651"/>
    </source>
</evidence>
<dbReference type="Gene3D" id="1.10.287.1260">
    <property type="match status" value="1"/>
</dbReference>
<reference evidence="10 11" key="1">
    <citation type="submission" date="2023-07" db="EMBL/GenBank/DDBJ databases">
        <title>Closed genome sequence of Methanosarcinaceae archaeon Am2.</title>
        <authorList>
            <person name="Poehlein A."/>
            <person name="Protasov E."/>
            <person name="Platt K."/>
            <person name="Reeh H."/>
            <person name="Daniel R."/>
            <person name="Brune A."/>
        </authorList>
    </citation>
    <scope>NUCLEOTIDE SEQUENCE [LARGE SCALE GENOMIC DNA]</scope>
    <source>
        <strain evidence="10 11">Am2</strain>
    </source>
</reference>
<evidence type="ECO:0000313" key="10">
    <source>
        <dbReference type="EMBL" id="WNY27187.1"/>
    </source>
</evidence>
<feature type="domain" description="Mechanosensitive ion channel MscS" evidence="8">
    <location>
        <begin position="116"/>
        <end position="182"/>
    </location>
</feature>
<dbReference type="Proteomes" id="UP001304970">
    <property type="component" value="Chromosome"/>
</dbReference>
<dbReference type="AlphaFoldDB" id="A0AA96ZXL4"/>
<comment type="similarity">
    <text evidence="2">Belongs to the MscS (TC 1.A.23) family.</text>
</comment>
<evidence type="ECO:0000256" key="2">
    <source>
        <dbReference type="ARBA" id="ARBA00008017"/>
    </source>
</evidence>
<dbReference type="InterPro" id="IPR010920">
    <property type="entry name" value="LSM_dom_sf"/>
</dbReference>
<accession>A0AA96ZXL4</accession>
<evidence type="ECO:0000259" key="8">
    <source>
        <dbReference type="Pfam" id="PF00924"/>
    </source>
</evidence>
<gene>
    <name evidence="10" type="ORF">MsAm2_09780</name>
</gene>
<dbReference type="Pfam" id="PF21082">
    <property type="entry name" value="MS_channel_3rd"/>
    <property type="match status" value="1"/>
</dbReference>